<protein>
    <submittedName>
        <fullName evidence="2">Uncharacterized protein</fullName>
    </submittedName>
</protein>
<feature type="region of interest" description="Disordered" evidence="1">
    <location>
        <begin position="42"/>
        <end position="108"/>
    </location>
</feature>
<organism evidence="2 3">
    <name type="scientific">Pleurodeles waltl</name>
    <name type="common">Iberian ribbed newt</name>
    <dbReference type="NCBI Taxonomy" id="8319"/>
    <lineage>
        <taxon>Eukaryota</taxon>
        <taxon>Metazoa</taxon>
        <taxon>Chordata</taxon>
        <taxon>Craniata</taxon>
        <taxon>Vertebrata</taxon>
        <taxon>Euteleostomi</taxon>
        <taxon>Amphibia</taxon>
        <taxon>Batrachia</taxon>
        <taxon>Caudata</taxon>
        <taxon>Salamandroidea</taxon>
        <taxon>Salamandridae</taxon>
        <taxon>Pleurodelinae</taxon>
        <taxon>Pleurodeles</taxon>
    </lineage>
</organism>
<reference evidence="2" key="1">
    <citation type="journal article" date="2022" name="bioRxiv">
        <title>Sequencing and chromosome-scale assembly of the giantPleurodeles waltlgenome.</title>
        <authorList>
            <person name="Brown T."/>
            <person name="Elewa A."/>
            <person name="Iarovenko S."/>
            <person name="Subramanian E."/>
            <person name="Araus A.J."/>
            <person name="Petzold A."/>
            <person name="Susuki M."/>
            <person name="Suzuki K.-i.T."/>
            <person name="Hayashi T."/>
            <person name="Toyoda A."/>
            <person name="Oliveira C."/>
            <person name="Osipova E."/>
            <person name="Leigh N.D."/>
            <person name="Simon A."/>
            <person name="Yun M.H."/>
        </authorList>
    </citation>
    <scope>NUCLEOTIDE SEQUENCE</scope>
    <source>
        <strain evidence="2">20211129_DDA</strain>
        <tissue evidence="2">Liver</tissue>
    </source>
</reference>
<dbReference type="AlphaFoldDB" id="A0AAV7LAT3"/>
<evidence type="ECO:0000256" key="1">
    <source>
        <dbReference type="SAM" id="MobiDB-lite"/>
    </source>
</evidence>
<comment type="caution">
    <text evidence="2">The sequence shown here is derived from an EMBL/GenBank/DDBJ whole genome shotgun (WGS) entry which is preliminary data.</text>
</comment>
<gene>
    <name evidence="2" type="ORF">NDU88_001276</name>
</gene>
<feature type="compositionally biased region" description="Polar residues" evidence="1">
    <location>
        <begin position="49"/>
        <end position="59"/>
    </location>
</feature>
<sequence>MLAVHKQSVGPRRGPSPLGTCRYSLILGRSALAAQQDEPILGCRGNAQDGASMSWTSPGSPRRPRTGCLPRRESAGRGSRVPARNDLDPVSGPKSIGALVVLQHPRPR</sequence>
<dbReference type="EMBL" id="JANPWB010000015">
    <property type="protein sequence ID" value="KAJ1088117.1"/>
    <property type="molecule type" value="Genomic_DNA"/>
</dbReference>
<dbReference type="Proteomes" id="UP001066276">
    <property type="component" value="Chromosome 11"/>
</dbReference>
<proteinExistence type="predicted"/>
<evidence type="ECO:0000313" key="2">
    <source>
        <dbReference type="EMBL" id="KAJ1088117.1"/>
    </source>
</evidence>
<keyword evidence="3" id="KW-1185">Reference proteome</keyword>
<name>A0AAV7LAT3_PLEWA</name>
<evidence type="ECO:0000313" key="3">
    <source>
        <dbReference type="Proteomes" id="UP001066276"/>
    </source>
</evidence>
<accession>A0AAV7LAT3</accession>